<dbReference type="eggNOG" id="COG4786">
    <property type="taxonomic scope" value="Bacteria"/>
</dbReference>
<dbReference type="OrthoDB" id="9802553at2"/>
<feature type="domain" description="Flagellar hook-associated protein FlgK helical" evidence="10">
    <location>
        <begin position="95"/>
        <end position="329"/>
    </location>
</feature>
<keyword evidence="11" id="KW-0966">Cell projection</keyword>
<protein>
    <recommendedName>
        <fullName evidence="4 7">Flagellar hook-associated protein 1</fullName>
        <shortName evidence="7">HAP1</shortName>
    </recommendedName>
</protein>
<dbReference type="InterPro" id="IPR001444">
    <property type="entry name" value="Flag_bb_rod_N"/>
</dbReference>
<dbReference type="GO" id="GO:0009424">
    <property type="term" value="C:bacterial-type flagellum hook"/>
    <property type="evidence" value="ECO:0007669"/>
    <property type="project" value="UniProtKB-UniRule"/>
</dbReference>
<dbReference type="PANTHER" id="PTHR30033">
    <property type="entry name" value="FLAGELLAR HOOK-ASSOCIATED PROTEIN 1"/>
    <property type="match status" value="1"/>
</dbReference>
<keyword evidence="12" id="KW-1185">Reference proteome</keyword>
<keyword evidence="11" id="KW-0969">Cilium</keyword>
<evidence type="ECO:0000256" key="5">
    <source>
        <dbReference type="ARBA" id="ARBA00022525"/>
    </source>
</evidence>
<evidence type="ECO:0000259" key="8">
    <source>
        <dbReference type="Pfam" id="PF00460"/>
    </source>
</evidence>
<dbReference type="EMBL" id="FP929003">
    <property type="protein sequence ID" value="CBK42032.1"/>
    <property type="molecule type" value="Genomic_DNA"/>
</dbReference>
<keyword evidence="6 7" id="KW-0975">Bacterial flagellum</keyword>
<keyword evidence="11" id="KW-0282">Flagellum</keyword>
<accession>D8PFJ5</accession>
<evidence type="ECO:0000256" key="6">
    <source>
        <dbReference type="ARBA" id="ARBA00023143"/>
    </source>
</evidence>
<evidence type="ECO:0000259" key="9">
    <source>
        <dbReference type="Pfam" id="PF06429"/>
    </source>
</evidence>
<dbReference type="STRING" id="330214.NIDE2319"/>
<dbReference type="eggNOG" id="COG1256">
    <property type="taxonomic scope" value="Bacteria"/>
</dbReference>
<evidence type="ECO:0000256" key="7">
    <source>
        <dbReference type="RuleBase" id="RU362065"/>
    </source>
</evidence>
<dbReference type="GO" id="GO:0044780">
    <property type="term" value="P:bacterial-type flagellum assembly"/>
    <property type="evidence" value="ECO:0007669"/>
    <property type="project" value="InterPro"/>
</dbReference>
<dbReference type="PANTHER" id="PTHR30033:SF1">
    <property type="entry name" value="FLAGELLAR HOOK-ASSOCIATED PROTEIN 1"/>
    <property type="match status" value="1"/>
</dbReference>
<comment type="similarity">
    <text evidence="3 7">Belongs to the flagella basal body rod proteins family.</text>
</comment>
<dbReference type="GO" id="GO:0005576">
    <property type="term" value="C:extracellular region"/>
    <property type="evidence" value="ECO:0007669"/>
    <property type="project" value="UniProtKB-SubCell"/>
</dbReference>
<evidence type="ECO:0000256" key="1">
    <source>
        <dbReference type="ARBA" id="ARBA00004365"/>
    </source>
</evidence>
<sequence length="464" mass="48674">MSGLNGLFGIGSNALATFQRALSVTGQNIANVSTPGYSRQEITLSESLPENGQPGQIGTGVTATEIRRSVDSFVEQQLLSSNERVGQFGASHKALSQIQLVFNDANDQGIAAGLNEFFKAWQDVATNPADLTARTVLLTKADGLTKLLNQADAQLSAQRTSLDGQVQSGINDVNALASKIADLNSQIKLTEISGQQANDLRDQRGRFLNDLAGLVDISSIEDATGQVTVFVGIGQVLVAEKTAYRLTGVANIANNGLLDVRYDGGTGPNTDITSAISGGRLKGLIDARDTTAAGLQTSLNTLTAQLVSQVNTQHRLGYGLDGSTTQDFFTASGTTAGTISMALTDRQKIAASSTAAGVPGNNVNALALSNLQTASVAGLGNTTFQGYYSAMAGSFGGTLQGATRDLQGQEILHDQLLAHRAEVSGVSMDEELINLLKYQRAFEAASKLITTSDEMLQTILTLKR</sequence>
<feature type="domain" description="Flagellar basal body rod protein N-terminal" evidence="8">
    <location>
        <begin position="10"/>
        <end position="37"/>
    </location>
</feature>
<dbReference type="InterPro" id="IPR053927">
    <property type="entry name" value="FlgK_helical"/>
</dbReference>
<evidence type="ECO:0000313" key="11">
    <source>
        <dbReference type="EMBL" id="CBK42032.1"/>
    </source>
</evidence>
<organism evidence="11 12">
    <name type="scientific">Nitrospira defluvii</name>
    <dbReference type="NCBI Taxonomy" id="330214"/>
    <lineage>
        <taxon>Bacteria</taxon>
        <taxon>Pseudomonadati</taxon>
        <taxon>Nitrospirota</taxon>
        <taxon>Nitrospiria</taxon>
        <taxon>Nitrospirales</taxon>
        <taxon>Nitrospiraceae</taxon>
        <taxon>Nitrospira</taxon>
    </lineage>
</organism>
<dbReference type="SUPFAM" id="SSF64518">
    <property type="entry name" value="Phase 1 flagellin"/>
    <property type="match status" value="1"/>
</dbReference>
<reference evidence="11 12" key="1">
    <citation type="journal article" date="2010" name="Proc. Natl. Acad. Sci. U.S.A.">
        <title>A Nitrospira metagenome illuminates the physiology and evolution of globally important nitrite-oxidizing bacteria.</title>
        <authorList>
            <person name="Lucker S."/>
            <person name="Wagner M."/>
            <person name="Maixner F."/>
            <person name="Pelletier E."/>
            <person name="Koch H."/>
            <person name="Vacherie B."/>
            <person name="Rattei T."/>
            <person name="Sinninghe Damste J."/>
            <person name="Spieck E."/>
            <person name="Le Paslier D."/>
            <person name="Daims H."/>
        </authorList>
    </citation>
    <scope>NUCLEOTIDE SEQUENCE [LARGE SCALE GENOMIC DNA]</scope>
</reference>
<name>D8PFJ5_9BACT</name>
<proteinExistence type="inferred from homology"/>
<dbReference type="GO" id="GO:0005198">
    <property type="term" value="F:structural molecule activity"/>
    <property type="evidence" value="ECO:0007669"/>
    <property type="project" value="UniProtKB-UniRule"/>
</dbReference>
<feature type="domain" description="Flagellar basal-body/hook protein C-terminal" evidence="9">
    <location>
        <begin position="422"/>
        <end position="462"/>
    </location>
</feature>
<evidence type="ECO:0000259" key="10">
    <source>
        <dbReference type="Pfam" id="PF22638"/>
    </source>
</evidence>
<evidence type="ECO:0000256" key="2">
    <source>
        <dbReference type="ARBA" id="ARBA00004613"/>
    </source>
</evidence>
<dbReference type="Pfam" id="PF22638">
    <property type="entry name" value="FlgK_D1"/>
    <property type="match status" value="1"/>
</dbReference>
<dbReference type="PRINTS" id="PR01005">
    <property type="entry name" value="FLGHOOKAP1"/>
</dbReference>
<comment type="subcellular location">
    <subcellularLocation>
        <location evidence="1 7">Bacterial flagellum</location>
    </subcellularLocation>
    <subcellularLocation>
        <location evidence="2 7">Secreted</location>
    </subcellularLocation>
</comment>
<keyword evidence="5 7" id="KW-0964">Secreted</keyword>
<dbReference type="Pfam" id="PF06429">
    <property type="entry name" value="Flg_bbr_C"/>
    <property type="match status" value="1"/>
</dbReference>
<dbReference type="HOGENOM" id="CLU_012762_1_0_0"/>
<dbReference type="InterPro" id="IPR010930">
    <property type="entry name" value="Flg_bb/hook_C_dom"/>
</dbReference>
<dbReference type="KEGG" id="nde:NIDE2319"/>
<dbReference type="Proteomes" id="UP000001660">
    <property type="component" value="Chromosome"/>
</dbReference>
<dbReference type="Pfam" id="PF00460">
    <property type="entry name" value="Flg_bb_rod"/>
    <property type="match status" value="1"/>
</dbReference>
<evidence type="ECO:0000313" key="12">
    <source>
        <dbReference type="Proteomes" id="UP000001660"/>
    </source>
</evidence>
<dbReference type="InterPro" id="IPR002371">
    <property type="entry name" value="FlgK"/>
</dbReference>
<gene>
    <name evidence="7 11" type="primary">flgK</name>
    <name evidence="11" type="ORF">NIDE2319</name>
</gene>
<evidence type="ECO:0000256" key="3">
    <source>
        <dbReference type="ARBA" id="ARBA00009677"/>
    </source>
</evidence>
<dbReference type="NCBIfam" id="TIGR02492">
    <property type="entry name" value="flgK_ends"/>
    <property type="match status" value="1"/>
</dbReference>
<dbReference type="AlphaFoldDB" id="D8PFJ5"/>
<evidence type="ECO:0000256" key="4">
    <source>
        <dbReference type="ARBA" id="ARBA00016244"/>
    </source>
</evidence>